<dbReference type="PANTHER" id="PTHR33064">
    <property type="entry name" value="POL PROTEIN"/>
    <property type="match status" value="1"/>
</dbReference>
<dbReference type="InterPro" id="IPR043502">
    <property type="entry name" value="DNA/RNA_pol_sf"/>
</dbReference>
<organism evidence="1 2">
    <name type="scientific">Nephila pilipes</name>
    <name type="common">Giant wood spider</name>
    <name type="synonym">Nephila maculata</name>
    <dbReference type="NCBI Taxonomy" id="299642"/>
    <lineage>
        <taxon>Eukaryota</taxon>
        <taxon>Metazoa</taxon>
        <taxon>Ecdysozoa</taxon>
        <taxon>Arthropoda</taxon>
        <taxon>Chelicerata</taxon>
        <taxon>Arachnida</taxon>
        <taxon>Araneae</taxon>
        <taxon>Araneomorphae</taxon>
        <taxon>Entelegynae</taxon>
        <taxon>Araneoidea</taxon>
        <taxon>Nephilidae</taxon>
        <taxon>Nephila</taxon>
    </lineage>
</organism>
<reference evidence="1" key="1">
    <citation type="submission" date="2020-08" db="EMBL/GenBank/DDBJ databases">
        <title>Multicomponent nature underlies the extraordinary mechanical properties of spider dragline silk.</title>
        <authorList>
            <person name="Kono N."/>
            <person name="Nakamura H."/>
            <person name="Mori M."/>
            <person name="Yoshida Y."/>
            <person name="Ohtoshi R."/>
            <person name="Malay A.D."/>
            <person name="Moran D.A.P."/>
            <person name="Tomita M."/>
            <person name="Numata K."/>
            <person name="Arakawa K."/>
        </authorList>
    </citation>
    <scope>NUCLEOTIDE SEQUENCE</scope>
</reference>
<evidence type="ECO:0000313" key="2">
    <source>
        <dbReference type="Proteomes" id="UP000887013"/>
    </source>
</evidence>
<dbReference type="EMBL" id="BMAW01113875">
    <property type="protein sequence ID" value="GFT59284.1"/>
    <property type="molecule type" value="Genomic_DNA"/>
</dbReference>
<dbReference type="Proteomes" id="UP000887013">
    <property type="component" value="Unassembled WGS sequence"/>
</dbReference>
<name>A0A8X6TY97_NEPPI</name>
<proteinExistence type="predicted"/>
<dbReference type="PANTHER" id="PTHR33064:SF37">
    <property type="entry name" value="RIBONUCLEASE H"/>
    <property type="match status" value="1"/>
</dbReference>
<dbReference type="OrthoDB" id="7322295at2759"/>
<comment type="caution">
    <text evidence="1">The sequence shown here is derived from an EMBL/GenBank/DDBJ whole genome shotgun (WGS) entry which is preliminary data.</text>
</comment>
<dbReference type="SUPFAM" id="SSF56672">
    <property type="entry name" value="DNA/RNA polymerases"/>
    <property type="match status" value="1"/>
</dbReference>
<dbReference type="InterPro" id="IPR043128">
    <property type="entry name" value="Rev_trsase/Diguanyl_cyclase"/>
</dbReference>
<dbReference type="AlphaFoldDB" id="A0A8X6TY97"/>
<gene>
    <name evidence="1" type="primary">pol_3569</name>
    <name evidence="1" type="ORF">NPIL_498861</name>
</gene>
<accession>A0A8X6TY97</accession>
<evidence type="ECO:0000313" key="1">
    <source>
        <dbReference type="EMBL" id="GFT59284.1"/>
    </source>
</evidence>
<dbReference type="InterPro" id="IPR051320">
    <property type="entry name" value="Viral_Replic_Matur_Polypro"/>
</dbReference>
<dbReference type="GO" id="GO:0071897">
    <property type="term" value="P:DNA biosynthetic process"/>
    <property type="evidence" value="ECO:0007669"/>
    <property type="project" value="UniProtKB-ARBA"/>
</dbReference>
<dbReference type="Gene3D" id="3.30.70.270">
    <property type="match status" value="1"/>
</dbReference>
<sequence>MPISLSNDFAMFQRFFHFVLRGMDFRVPYLYDVLVAYDDEDQHLHHFKQMFQPFKEFGEVLNASKSAPGETSVTFLGHIVTAEGISPIPDKVANQRL</sequence>
<protein>
    <submittedName>
        <fullName evidence="1">Retrovirus-related Pol polyprotein from transposon 297</fullName>
    </submittedName>
</protein>
<keyword evidence="2" id="KW-1185">Reference proteome</keyword>